<reference evidence="1 2" key="1">
    <citation type="submission" date="2024-07" db="EMBL/GenBank/DDBJ databases">
        <authorList>
            <person name="Thanompreechachai J."/>
            <person name="Duangmal K."/>
        </authorList>
    </citation>
    <scope>NUCLEOTIDE SEQUENCE [LARGE SCALE GENOMIC DNA]</scope>
    <source>
        <strain evidence="1 2">KCTC 19886</strain>
    </source>
</reference>
<keyword evidence="2" id="KW-1185">Reference proteome</keyword>
<dbReference type="EMBL" id="JBFNQN010000002">
    <property type="protein sequence ID" value="MEW9263560.1"/>
    <property type="molecule type" value="Genomic_DNA"/>
</dbReference>
<gene>
    <name evidence="1" type="ORF">AB1207_02250</name>
</gene>
<protein>
    <submittedName>
        <fullName evidence="1">Uncharacterized protein</fullName>
    </submittedName>
</protein>
<accession>A0ABV3P1W5</accession>
<organism evidence="1 2">
    <name type="scientific">Kineococcus endophyticus</name>
    <dbReference type="NCBI Taxonomy" id="1181883"/>
    <lineage>
        <taxon>Bacteria</taxon>
        <taxon>Bacillati</taxon>
        <taxon>Actinomycetota</taxon>
        <taxon>Actinomycetes</taxon>
        <taxon>Kineosporiales</taxon>
        <taxon>Kineosporiaceae</taxon>
        <taxon>Kineococcus</taxon>
    </lineage>
</organism>
<evidence type="ECO:0000313" key="1">
    <source>
        <dbReference type="EMBL" id="MEW9263560.1"/>
    </source>
</evidence>
<comment type="caution">
    <text evidence="1">The sequence shown here is derived from an EMBL/GenBank/DDBJ whole genome shotgun (WGS) entry which is preliminary data.</text>
</comment>
<dbReference type="Proteomes" id="UP001555826">
    <property type="component" value="Unassembled WGS sequence"/>
</dbReference>
<name>A0ABV3P1W5_9ACTN</name>
<sequence>MRPLVEDVQDLPRGIVGFACPRTRLGLAARRAADEVLTSALLRPLTARLTRVATTDRELPLLRSGSASRT</sequence>
<dbReference type="RefSeq" id="WP_367636167.1">
    <property type="nucleotide sequence ID" value="NZ_JBFNQN010000002.1"/>
</dbReference>
<proteinExistence type="predicted"/>
<evidence type="ECO:0000313" key="2">
    <source>
        <dbReference type="Proteomes" id="UP001555826"/>
    </source>
</evidence>